<dbReference type="InterPro" id="IPR024930">
    <property type="entry name" value="Skp_dom_sf"/>
</dbReference>
<dbReference type="Gene3D" id="3.30.910.20">
    <property type="entry name" value="Skp domain"/>
    <property type="match status" value="1"/>
</dbReference>
<protein>
    <submittedName>
        <fullName evidence="5">Outer membrane protein (Putative Skp protein)</fullName>
    </submittedName>
</protein>
<name>C0QEJ8_DESAH</name>
<evidence type="ECO:0000313" key="5">
    <source>
        <dbReference type="EMBL" id="ACN15340.1"/>
    </source>
</evidence>
<evidence type="ECO:0000256" key="2">
    <source>
        <dbReference type="ARBA" id="ARBA00022729"/>
    </source>
</evidence>
<feature type="coiled-coil region" evidence="3">
    <location>
        <begin position="56"/>
        <end position="90"/>
    </location>
</feature>
<dbReference type="KEGG" id="dat:HRM2_22420"/>
<proteinExistence type="inferred from homology"/>
<dbReference type="GO" id="GO:0050821">
    <property type="term" value="P:protein stabilization"/>
    <property type="evidence" value="ECO:0007669"/>
    <property type="project" value="TreeGrafter"/>
</dbReference>
<evidence type="ECO:0000256" key="3">
    <source>
        <dbReference type="SAM" id="Coils"/>
    </source>
</evidence>
<evidence type="ECO:0000256" key="4">
    <source>
        <dbReference type="SAM" id="SignalP"/>
    </source>
</evidence>
<dbReference type="Pfam" id="PF03938">
    <property type="entry name" value="OmpH"/>
    <property type="match status" value="1"/>
</dbReference>
<dbReference type="RefSeq" id="WP_015904109.1">
    <property type="nucleotide sequence ID" value="NC_012108.1"/>
</dbReference>
<dbReference type="GO" id="GO:0005829">
    <property type="term" value="C:cytosol"/>
    <property type="evidence" value="ECO:0007669"/>
    <property type="project" value="TreeGrafter"/>
</dbReference>
<keyword evidence="6" id="KW-1185">Reference proteome</keyword>
<evidence type="ECO:0000313" key="6">
    <source>
        <dbReference type="Proteomes" id="UP000000442"/>
    </source>
</evidence>
<dbReference type="STRING" id="177437.HRM2_22420"/>
<accession>C0QEJ8</accession>
<keyword evidence="2 4" id="KW-0732">Signal</keyword>
<dbReference type="InterPro" id="IPR005632">
    <property type="entry name" value="Chaperone_Skp"/>
</dbReference>
<reference evidence="5 6" key="1">
    <citation type="journal article" date="2009" name="Environ. Microbiol.">
        <title>Genome sequence of Desulfobacterium autotrophicum HRM2, a marine sulfate reducer oxidizing organic carbon completely to carbon dioxide.</title>
        <authorList>
            <person name="Strittmatter A.W."/>
            <person name="Liesegang H."/>
            <person name="Rabus R."/>
            <person name="Decker I."/>
            <person name="Amann J."/>
            <person name="Andres S."/>
            <person name="Henne A."/>
            <person name="Fricke W.F."/>
            <person name="Martinez-Arias R."/>
            <person name="Bartels D."/>
            <person name="Goesmann A."/>
            <person name="Krause L."/>
            <person name="Puehler A."/>
            <person name="Klenk H.P."/>
            <person name="Richter M."/>
            <person name="Schuler M."/>
            <person name="Gloeckner F.O."/>
            <person name="Meyerdierks A."/>
            <person name="Gottschalk G."/>
            <person name="Amann R."/>
        </authorList>
    </citation>
    <scope>NUCLEOTIDE SEQUENCE [LARGE SCALE GENOMIC DNA]</scope>
    <source>
        <strain evidence="6">ATCC 43914 / DSM 3382 / HRM2</strain>
    </source>
</reference>
<gene>
    <name evidence="5" type="ordered locus">HRM2_22420</name>
</gene>
<dbReference type="SMART" id="SM00935">
    <property type="entry name" value="OmpH"/>
    <property type="match status" value="1"/>
</dbReference>
<dbReference type="AlphaFoldDB" id="C0QEJ8"/>
<dbReference type="HOGENOM" id="CLU_101388_3_2_7"/>
<dbReference type="EMBL" id="CP001087">
    <property type="protein sequence ID" value="ACN15340.1"/>
    <property type="molecule type" value="Genomic_DNA"/>
</dbReference>
<dbReference type="SUPFAM" id="SSF111384">
    <property type="entry name" value="OmpH-like"/>
    <property type="match status" value="1"/>
</dbReference>
<dbReference type="PANTHER" id="PTHR35089:SF1">
    <property type="entry name" value="CHAPERONE PROTEIN SKP"/>
    <property type="match status" value="1"/>
</dbReference>
<organism evidence="5 6">
    <name type="scientific">Desulforapulum autotrophicum (strain ATCC 43914 / DSM 3382 / VKM B-1955 / HRM2)</name>
    <name type="common">Desulfobacterium autotrophicum</name>
    <dbReference type="NCBI Taxonomy" id="177437"/>
    <lineage>
        <taxon>Bacteria</taxon>
        <taxon>Pseudomonadati</taxon>
        <taxon>Thermodesulfobacteriota</taxon>
        <taxon>Desulfobacteria</taxon>
        <taxon>Desulfobacterales</taxon>
        <taxon>Desulfobacteraceae</taxon>
        <taxon>Desulforapulum</taxon>
    </lineage>
</organism>
<feature type="chain" id="PRO_5002902334" evidence="4">
    <location>
        <begin position="25"/>
        <end position="179"/>
    </location>
</feature>
<comment type="similarity">
    <text evidence="1">Belongs to the Skp family.</text>
</comment>
<evidence type="ECO:0000256" key="1">
    <source>
        <dbReference type="ARBA" id="ARBA00009091"/>
    </source>
</evidence>
<sequence length="179" mass="19977">MKITTKIALATAVLFLCGIVSAFAADKSKIGIINFQKILVTSSSGKIAKEEINKKGKEMETALKAKGEELEELKKTIEREALVMSKEKRDEKEREFRIKVNDFKTLQTQYREDFKAFEAGFIKKINKDVLVIAQTLGKEGGYTLILEQNAAGVVYFADALDMTDKVIDAFNKSSAKQAK</sequence>
<feature type="signal peptide" evidence="4">
    <location>
        <begin position="1"/>
        <end position="24"/>
    </location>
</feature>
<dbReference type="GO" id="GO:0051082">
    <property type="term" value="F:unfolded protein binding"/>
    <property type="evidence" value="ECO:0007669"/>
    <property type="project" value="InterPro"/>
</dbReference>
<keyword evidence="3" id="KW-0175">Coiled coil</keyword>
<dbReference type="OrthoDB" id="5417975at2"/>
<dbReference type="PANTHER" id="PTHR35089">
    <property type="entry name" value="CHAPERONE PROTEIN SKP"/>
    <property type="match status" value="1"/>
</dbReference>
<dbReference type="Proteomes" id="UP000000442">
    <property type="component" value="Chromosome"/>
</dbReference>
<dbReference type="eggNOG" id="COG2825">
    <property type="taxonomic scope" value="Bacteria"/>
</dbReference>